<gene>
    <name evidence="1" type="ORF">MHI_LOCUS65943</name>
</gene>
<protein>
    <submittedName>
        <fullName evidence="1">Uncharacterized protein</fullName>
    </submittedName>
</protein>
<feature type="non-terminal residue" evidence="1">
    <location>
        <position position="104"/>
    </location>
</feature>
<name>A0A6V7GWN4_9HYME</name>
<dbReference type="Proteomes" id="UP000752696">
    <property type="component" value="Unassembled WGS sequence"/>
</dbReference>
<evidence type="ECO:0000313" key="1">
    <source>
        <dbReference type="EMBL" id="CAD1468736.1"/>
    </source>
</evidence>
<evidence type="ECO:0000313" key="2">
    <source>
        <dbReference type="Proteomes" id="UP000752696"/>
    </source>
</evidence>
<sequence length="104" mass="11920">VICGTRDLRKHLYTCVFCTLYEVYFRWHAHSILSRYAVTDEQQILFRVSKKLVGRLKRSAISSKNSSAVDDDLEIHLGTITFHIENAIIANGYVNLFDISKAIT</sequence>
<organism evidence="1 2">
    <name type="scientific">Heterotrigona itama</name>
    <dbReference type="NCBI Taxonomy" id="395501"/>
    <lineage>
        <taxon>Eukaryota</taxon>
        <taxon>Metazoa</taxon>
        <taxon>Ecdysozoa</taxon>
        <taxon>Arthropoda</taxon>
        <taxon>Hexapoda</taxon>
        <taxon>Insecta</taxon>
        <taxon>Pterygota</taxon>
        <taxon>Neoptera</taxon>
        <taxon>Endopterygota</taxon>
        <taxon>Hymenoptera</taxon>
        <taxon>Apocrita</taxon>
        <taxon>Aculeata</taxon>
        <taxon>Apoidea</taxon>
        <taxon>Anthophila</taxon>
        <taxon>Apidae</taxon>
        <taxon>Heterotrigona</taxon>
    </lineage>
</organism>
<feature type="non-terminal residue" evidence="1">
    <location>
        <position position="1"/>
    </location>
</feature>
<reference evidence="1" key="1">
    <citation type="submission" date="2020-07" db="EMBL/GenBank/DDBJ databases">
        <authorList>
            <person name="Nazaruddin N."/>
        </authorList>
    </citation>
    <scope>NUCLEOTIDE SEQUENCE</scope>
</reference>
<dbReference type="EMBL" id="CAJDYZ010001226">
    <property type="protein sequence ID" value="CAD1468736.1"/>
    <property type="molecule type" value="Genomic_DNA"/>
</dbReference>
<comment type="caution">
    <text evidence="1">The sequence shown here is derived from an EMBL/GenBank/DDBJ whole genome shotgun (WGS) entry which is preliminary data.</text>
</comment>
<keyword evidence="2" id="KW-1185">Reference proteome</keyword>
<dbReference type="AlphaFoldDB" id="A0A6V7GWN4"/>
<accession>A0A6V7GWN4</accession>
<proteinExistence type="predicted"/>